<comment type="caution">
    <text evidence="2">The sequence shown here is derived from an EMBL/GenBank/DDBJ whole genome shotgun (WGS) entry which is preliminary data.</text>
</comment>
<dbReference type="Pfam" id="PF06161">
    <property type="entry name" value="DUF975"/>
    <property type="match status" value="1"/>
</dbReference>
<dbReference type="PANTHER" id="PTHR40076:SF1">
    <property type="entry name" value="MEMBRANE PROTEIN"/>
    <property type="match status" value="1"/>
</dbReference>
<gene>
    <name evidence="2" type="ORF">DXD09_09550</name>
</gene>
<dbReference type="RefSeq" id="WP_117643985.1">
    <property type="nucleotide sequence ID" value="NZ_JAQFDM010000004.1"/>
</dbReference>
<keyword evidence="1" id="KW-0472">Membrane</keyword>
<proteinExistence type="predicted"/>
<protein>
    <submittedName>
        <fullName evidence="2">DUF975 family protein</fullName>
    </submittedName>
</protein>
<dbReference type="EMBL" id="QSQR01000011">
    <property type="protein sequence ID" value="RGK44758.1"/>
    <property type="molecule type" value="Genomic_DNA"/>
</dbReference>
<accession>A0A8B2Z9R4</accession>
<name>A0A8B2Z9R4_9LACO</name>
<feature type="transmembrane region" description="Helical" evidence="1">
    <location>
        <begin position="162"/>
        <end position="184"/>
    </location>
</feature>
<organism evidence="2 3">
    <name type="scientific">Ligilactobacillus ruminis</name>
    <dbReference type="NCBI Taxonomy" id="1623"/>
    <lineage>
        <taxon>Bacteria</taxon>
        <taxon>Bacillati</taxon>
        <taxon>Bacillota</taxon>
        <taxon>Bacilli</taxon>
        <taxon>Lactobacillales</taxon>
        <taxon>Lactobacillaceae</taxon>
        <taxon>Ligilactobacillus</taxon>
    </lineage>
</organism>
<feature type="transmembrane region" description="Helical" evidence="1">
    <location>
        <begin position="44"/>
        <end position="65"/>
    </location>
</feature>
<feature type="transmembrane region" description="Helical" evidence="1">
    <location>
        <begin position="86"/>
        <end position="113"/>
    </location>
</feature>
<dbReference type="Proteomes" id="UP000260790">
    <property type="component" value="Unassembled WGS sequence"/>
</dbReference>
<keyword evidence="1" id="KW-0812">Transmembrane</keyword>
<dbReference type="PANTHER" id="PTHR40076">
    <property type="entry name" value="MEMBRANE PROTEIN-RELATED"/>
    <property type="match status" value="1"/>
</dbReference>
<keyword evidence="1" id="KW-1133">Transmembrane helix</keyword>
<feature type="transmembrane region" description="Helical" evidence="1">
    <location>
        <begin position="20"/>
        <end position="38"/>
    </location>
</feature>
<dbReference type="InterPro" id="IPR010380">
    <property type="entry name" value="DUF975"/>
</dbReference>
<evidence type="ECO:0000313" key="2">
    <source>
        <dbReference type="EMBL" id="RGK44758.1"/>
    </source>
</evidence>
<evidence type="ECO:0000313" key="3">
    <source>
        <dbReference type="Proteomes" id="UP000260790"/>
    </source>
</evidence>
<dbReference type="AlphaFoldDB" id="A0A8B2Z9R4"/>
<evidence type="ECO:0000256" key="1">
    <source>
        <dbReference type="SAM" id="Phobius"/>
    </source>
</evidence>
<reference evidence="2 3" key="1">
    <citation type="submission" date="2018-08" db="EMBL/GenBank/DDBJ databases">
        <title>A genome reference for cultivated species of the human gut microbiota.</title>
        <authorList>
            <person name="Zou Y."/>
            <person name="Xue W."/>
            <person name="Luo G."/>
        </authorList>
    </citation>
    <scope>NUCLEOTIDE SEQUENCE [LARGE SCALE GENOMIC DNA]</scope>
    <source>
        <strain evidence="2 3">TF10-9AT</strain>
    </source>
</reference>
<sequence>MTRAELKKQAKELLKGNRSYGAILTLLIAAVFIVMGIIDPKASFITTAVVGLVVIGPSYAFLQIVDDNKEENIFNALFLGFTNGRFISVFLTYILNWVFITLWIILLIVPGIIKSLSYSQAFYIAKDIVDSGYEVKGTQAINASKELMKGHKMEYFVLQLSFLGWILLGFVTLGIGFLWIAPYIQMTNALFYRKLAGDKFLAKETQAEFVEAESGQAAE</sequence>